<reference evidence="1 2" key="1">
    <citation type="journal article" date="2010" name="PLoS ONE">
        <title>The glycobiome of the rumen bacterium Butyrivibrio proteoclasticus B316(T) highlights adaptation to a polysaccharide-rich environment.</title>
        <authorList>
            <person name="Kelly W.J."/>
            <person name="Leahy S.C."/>
            <person name="Altermann E."/>
            <person name="Yeoman C.J."/>
            <person name="Dunne J.C."/>
            <person name="Kong Z."/>
            <person name="Pacheco D.M."/>
            <person name="Li D."/>
            <person name="Noel S.J."/>
            <person name="Moon C.D."/>
            <person name="Cookson A.L."/>
            <person name="Attwood G.T."/>
        </authorList>
    </citation>
    <scope>NUCLEOTIDE SEQUENCE [LARGE SCALE GENOMIC DNA]</scope>
    <source>
        <strain evidence="2">ATCC 51982 / DSM 14932 / B316</strain>
        <plasmid evidence="2">Plasmid pCY360</plasmid>
    </source>
</reference>
<dbReference type="HOGENOM" id="CLU_1341187_0_0_9"/>
<dbReference type="RefSeq" id="WP_013282708.1">
    <property type="nucleotide sequence ID" value="NC_014389.1"/>
</dbReference>
<dbReference type="Proteomes" id="UP000001299">
    <property type="component" value="Plasmid pCY360"/>
</dbReference>
<sequence>MAKKTKMMFPKEKLEWLKGKLDKKHAAYNVTIVDENGHIEETQGDFHEDVNEFCEWIIEMINEIEWPQKPDTLTFVKQFDVTEIEFDHYLADEGIENKENCAPAWQELPMVTIFVPSAGQLIQISEGEGGTNLSREDREKGDVDYIYYAQFDLDCLDDEADGGQINKKEYLRDTYMSLEEAIPEVLELAYDDAKTPYILLKKET</sequence>
<proteinExistence type="predicted"/>
<keyword evidence="2" id="KW-1185">Reference proteome</keyword>
<accession>E0S3S7</accession>
<dbReference type="EMBL" id="CP001812">
    <property type="protein sequence ID" value="ADL36059.1"/>
    <property type="molecule type" value="Genomic_DNA"/>
</dbReference>
<dbReference type="AlphaFoldDB" id="E0S3S7"/>
<evidence type="ECO:0000313" key="2">
    <source>
        <dbReference type="Proteomes" id="UP000001299"/>
    </source>
</evidence>
<keyword evidence="1" id="KW-0614">Plasmid</keyword>
<geneLocation type="plasmid" evidence="1 2">
    <name>pCY360</name>
</geneLocation>
<gene>
    <name evidence="1" type="ordered locus">bpr_II120</name>
</gene>
<protein>
    <submittedName>
        <fullName evidence="1">Uncharacterized protein</fullName>
    </submittedName>
</protein>
<dbReference type="KEGG" id="bpb:bpr_II120"/>
<name>E0S3S7_BUTPB</name>
<evidence type="ECO:0000313" key="1">
    <source>
        <dbReference type="EMBL" id="ADL36059.1"/>
    </source>
</evidence>
<organism evidence="1 2">
    <name type="scientific">Butyrivibrio proteoclasticus (strain ATCC 51982 / DSM 14932 / B316)</name>
    <name type="common">Clostridium proteoclasticum</name>
    <dbReference type="NCBI Taxonomy" id="515622"/>
    <lineage>
        <taxon>Bacteria</taxon>
        <taxon>Bacillati</taxon>
        <taxon>Bacillota</taxon>
        <taxon>Clostridia</taxon>
        <taxon>Lachnospirales</taxon>
        <taxon>Lachnospiraceae</taxon>
        <taxon>Butyrivibrio</taxon>
    </lineage>
</organism>